<protein>
    <submittedName>
        <fullName evidence="1">Putative ParB-like nuclease family protein</fullName>
    </submittedName>
</protein>
<dbReference type="RefSeq" id="WP_183348908.1">
    <property type="nucleotide sequence ID" value="NZ_JACHEO010000003.1"/>
</dbReference>
<dbReference type="Proteomes" id="UP000539642">
    <property type="component" value="Unassembled WGS sequence"/>
</dbReference>
<organism evidence="1 2">
    <name type="scientific">Desulfoprunum benzoelyticum</name>
    <dbReference type="NCBI Taxonomy" id="1506996"/>
    <lineage>
        <taxon>Bacteria</taxon>
        <taxon>Pseudomonadati</taxon>
        <taxon>Thermodesulfobacteriota</taxon>
        <taxon>Desulfobulbia</taxon>
        <taxon>Desulfobulbales</taxon>
        <taxon>Desulfobulbaceae</taxon>
        <taxon>Desulfoprunum</taxon>
    </lineage>
</organism>
<dbReference type="AlphaFoldDB" id="A0A840URJ5"/>
<evidence type="ECO:0000313" key="1">
    <source>
        <dbReference type="EMBL" id="MBB5347283.1"/>
    </source>
</evidence>
<reference evidence="1 2" key="1">
    <citation type="submission" date="2020-08" db="EMBL/GenBank/DDBJ databases">
        <title>Genomic Encyclopedia of Type Strains, Phase IV (KMG-IV): sequencing the most valuable type-strain genomes for metagenomic binning, comparative biology and taxonomic classification.</title>
        <authorList>
            <person name="Goeker M."/>
        </authorList>
    </citation>
    <scope>NUCLEOTIDE SEQUENCE [LARGE SCALE GENOMIC DNA]</scope>
    <source>
        <strain evidence="1 2">DSM 28570</strain>
    </source>
</reference>
<gene>
    <name evidence="1" type="ORF">HNQ81_000996</name>
</gene>
<name>A0A840URJ5_9BACT</name>
<evidence type="ECO:0000313" key="2">
    <source>
        <dbReference type="Proteomes" id="UP000539642"/>
    </source>
</evidence>
<keyword evidence="2" id="KW-1185">Reference proteome</keyword>
<dbReference type="EMBL" id="JACHEO010000003">
    <property type="protein sequence ID" value="MBB5347283.1"/>
    <property type="molecule type" value="Genomic_DNA"/>
</dbReference>
<comment type="caution">
    <text evidence="1">The sequence shown here is derived from an EMBL/GenBank/DDBJ whole genome shotgun (WGS) entry which is preliminary data.</text>
</comment>
<accession>A0A840URJ5</accession>
<proteinExistence type="predicted"/>
<sequence>MAMGDKFVIVNGITSPEVSVDQVLEAAIGELEEVVIIGTHKDGKEYFASSIADGPNVNWMLDRAKKALIEIVDSGR</sequence>